<evidence type="ECO:0000313" key="3">
    <source>
        <dbReference type="EMBL" id="QCZ95564.1"/>
    </source>
</evidence>
<sequence length="136" mass="14285">MFTELSQLIHKANLKQLSLCVQDGGNGKLNVVVMTENNIGDAADPKLRAALTQPLKLTASAADLDDGFINHLNTFSESYVDTTLKANTAQATQSMANASAPAKQEEPTDPVSEALGEDAQPTDTPAASSIADLDLD</sequence>
<evidence type="ECO:0000256" key="1">
    <source>
        <dbReference type="SAM" id="MobiDB-lite"/>
    </source>
</evidence>
<dbReference type="Pfam" id="PF19556">
    <property type="entry name" value="PRTRC_E"/>
    <property type="match status" value="1"/>
</dbReference>
<feature type="region of interest" description="Disordered" evidence="1">
    <location>
        <begin position="91"/>
        <end position="136"/>
    </location>
</feature>
<reference evidence="3 4" key="1">
    <citation type="submission" date="2019-04" db="EMBL/GenBank/DDBJ databases">
        <title>Salinimonas iocasae sp. nov., a halophilic bacterium isolated from the outer tube casing of tubeworms in Okinawa Trough.</title>
        <authorList>
            <person name="Zhang H."/>
            <person name="Wang H."/>
            <person name="Li C."/>
        </authorList>
    </citation>
    <scope>NUCLEOTIDE SEQUENCE [LARGE SCALE GENOMIC DNA]</scope>
    <source>
        <strain evidence="3 4">KX18D6</strain>
        <plasmid evidence="3 4">plas12</plasmid>
    </source>
</reference>
<keyword evidence="3" id="KW-0614">Plasmid</keyword>
<dbReference type="OrthoDB" id="9827841at2"/>
<keyword evidence="4" id="KW-1185">Reference proteome</keyword>
<feature type="domain" description="ParB-related ThiF-related cassette protein E" evidence="2">
    <location>
        <begin position="2"/>
        <end position="103"/>
    </location>
</feature>
<geneLocation type="plasmid" evidence="3 4">
    <name>plas12</name>
</geneLocation>
<protein>
    <submittedName>
        <fullName evidence="3">PRTRC system protein E</fullName>
    </submittedName>
</protein>
<dbReference type="RefSeq" id="WP_139758250.1">
    <property type="nucleotide sequence ID" value="NZ_CP039853.1"/>
</dbReference>
<proteinExistence type="predicted"/>
<dbReference type="Proteomes" id="UP000304912">
    <property type="component" value="Plasmid plas12"/>
</dbReference>
<organism evidence="3 4">
    <name type="scientific">Salinimonas iocasae</name>
    <dbReference type="NCBI Taxonomy" id="2572577"/>
    <lineage>
        <taxon>Bacteria</taxon>
        <taxon>Pseudomonadati</taxon>
        <taxon>Pseudomonadota</taxon>
        <taxon>Gammaproteobacteria</taxon>
        <taxon>Alteromonadales</taxon>
        <taxon>Alteromonadaceae</taxon>
        <taxon>Alteromonas/Salinimonas group</taxon>
        <taxon>Salinimonas</taxon>
    </lineage>
</organism>
<evidence type="ECO:0000259" key="2">
    <source>
        <dbReference type="Pfam" id="PF19556"/>
    </source>
</evidence>
<dbReference type="KEGG" id="salk:FBQ74_18765"/>
<evidence type="ECO:0000313" key="4">
    <source>
        <dbReference type="Proteomes" id="UP000304912"/>
    </source>
</evidence>
<dbReference type="AlphaFoldDB" id="A0A5B7YJ25"/>
<accession>A0A5B7YJ25</accession>
<name>A0A5B7YJ25_9ALTE</name>
<gene>
    <name evidence="3" type="ORF">FBQ74_18765</name>
</gene>
<dbReference type="NCBIfam" id="TIGR03741">
    <property type="entry name" value="PRTRC_E"/>
    <property type="match status" value="1"/>
</dbReference>
<dbReference type="InterPro" id="IPR022273">
    <property type="entry name" value="PRTRC_protein-E"/>
</dbReference>
<dbReference type="EMBL" id="CP039853">
    <property type="protein sequence ID" value="QCZ95564.1"/>
    <property type="molecule type" value="Genomic_DNA"/>
</dbReference>